<evidence type="ECO:0000313" key="2">
    <source>
        <dbReference type="EMBL" id="GFR91824.1"/>
    </source>
</evidence>
<organism evidence="2 3">
    <name type="scientific">Elysia marginata</name>
    <dbReference type="NCBI Taxonomy" id="1093978"/>
    <lineage>
        <taxon>Eukaryota</taxon>
        <taxon>Metazoa</taxon>
        <taxon>Spiralia</taxon>
        <taxon>Lophotrochozoa</taxon>
        <taxon>Mollusca</taxon>
        <taxon>Gastropoda</taxon>
        <taxon>Heterobranchia</taxon>
        <taxon>Euthyneura</taxon>
        <taxon>Panpulmonata</taxon>
        <taxon>Sacoglossa</taxon>
        <taxon>Placobranchoidea</taxon>
        <taxon>Plakobranchidae</taxon>
        <taxon>Elysia</taxon>
    </lineage>
</organism>
<sequence length="307" mass="33041">MLDILWKFLRAESTGNWHLQLMAILAAFGYNLYPKEWCEKGVCVADSSAPSTVSAETARQEKVSSKDTADSAGVVTSTVLSFTLTTASPPIASTDIPGSDSVSHSTLEPEAATTAAVNTTSSAPIETPAPPSPNNNIATSEEVSQRTPVTTAYKTTTAPTSTLFDIKNTDTVTLAPTTSGSKRPVMNPFTTFITTEETGSSTSTTATSKETSPPTPTTSKITAVSAKTQTSPFMDSDNANKTKSCINDSDDNREKKNITIYTHTKNFYRHPFESELSIYTIYQTSVDTEAYPSSTLRQYLLSMQTML</sequence>
<evidence type="ECO:0000313" key="3">
    <source>
        <dbReference type="Proteomes" id="UP000762676"/>
    </source>
</evidence>
<dbReference type="EMBL" id="BMAT01008746">
    <property type="protein sequence ID" value="GFR91824.1"/>
    <property type="molecule type" value="Genomic_DNA"/>
</dbReference>
<feature type="compositionally biased region" description="Polar residues" evidence="1">
    <location>
        <begin position="134"/>
        <end position="146"/>
    </location>
</feature>
<reference evidence="2 3" key="1">
    <citation type="journal article" date="2021" name="Elife">
        <title>Chloroplast acquisition without the gene transfer in kleptoplastic sea slugs, Plakobranchus ocellatus.</title>
        <authorList>
            <person name="Maeda T."/>
            <person name="Takahashi S."/>
            <person name="Yoshida T."/>
            <person name="Shimamura S."/>
            <person name="Takaki Y."/>
            <person name="Nagai Y."/>
            <person name="Toyoda A."/>
            <person name="Suzuki Y."/>
            <person name="Arimoto A."/>
            <person name="Ishii H."/>
            <person name="Satoh N."/>
            <person name="Nishiyama T."/>
            <person name="Hasebe M."/>
            <person name="Maruyama T."/>
            <person name="Minagawa J."/>
            <person name="Obokata J."/>
            <person name="Shigenobu S."/>
        </authorList>
    </citation>
    <scope>NUCLEOTIDE SEQUENCE [LARGE SCALE GENOMIC DNA]</scope>
</reference>
<feature type="region of interest" description="Disordered" evidence="1">
    <location>
        <begin position="91"/>
        <end position="148"/>
    </location>
</feature>
<feature type="compositionally biased region" description="Low complexity" evidence="1">
    <location>
        <begin position="111"/>
        <end position="123"/>
    </location>
</feature>
<accession>A0AAV4H2R1</accession>
<dbReference type="AlphaFoldDB" id="A0AAV4H2R1"/>
<feature type="region of interest" description="Disordered" evidence="1">
    <location>
        <begin position="196"/>
        <end position="222"/>
    </location>
</feature>
<protein>
    <submittedName>
        <fullName evidence="2">Uncharacterized protein</fullName>
    </submittedName>
</protein>
<evidence type="ECO:0000256" key="1">
    <source>
        <dbReference type="SAM" id="MobiDB-lite"/>
    </source>
</evidence>
<keyword evidence="3" id="KW-1185">Reference proteome</keyword>
<proteinExistence type="predicted"/>
<dbReference type="Proteomes" id="UP000762676">
    <property type="component" value="Unassembled WGS sequence"/>
</dbReference>
<gene>
    <name evidence="2" type="ORF">ElyMa_004337700</name>
</gene>
<comment type="caution">
    <text evidence="2">The sequence shown here is derived from an EMBL/GenBank/DDBJ whole genome shotgun (WGS) entry which is preliminary data.</text>
</comment>
<name>A0AAV4H2R1_9GAST</name>